<dbReference type="AlphaFoldDB" id="A0A3B0TIR3"/>
<name>A0A3B0TIR3_9ZZZZ</name>
<sequence length="169" mass="18129">MGNIIGKFKRGIILVTVGLISLIIIQSASAVPLYMRGASPPWGQSTNEAAMDTVFGIGNWNNMRYDQIFPPTFDAASFFSASTEFMYLEGSASSISQLGSFLLLYSTYIDNWVSAGGRLFINAAPGGPNYDIDFGFGITLNYSGNITESDNVNAVDPAHPIFNGPYGAT</sequence>
<proteinExistence type="predicted"/>
<protein>
    <submittedName>
        <fullName evidence="1">Uncharacterized protein</fullName>
    </submittedName>
</protein>
<gene>
    <name evidence="1" type="ORF">MNBD_ALPHA01-2231</name>
</gene>
<feature type="non-terminal residue" evidence="1">
    <location>
        <position position="169"/>
    </location>
</feature>
<organism evidence="1">
    <name type="scientific">hydrothermal vent metagenome</name>
    <dbReference type="NCBI Taxonomy" id="652676"/>
    <lineage>
        <taxon>unclassified sequences</taxon>
        <taxon>metagenomes</taxon>
        <taxon>ecological metagenomes</taxon>
    </lineage>
</organism>
<reference evidence="1" key="1">
    <citation type="submission" date="2018-06" db="EMBL/GenBank/DDBJ databases">
        <authorList>
            <person name="Zhirakovskaya E."/>
        </authorList>
    </citation>
    <scope>NUCLEOTIDE SEQUENCE</scope>
</reference>
<dbReference type="EMBL" id="UOEJ01000254">
    <property type="protein sequence ID" value="VAW06946.1"/>
    <property type="molecule type" value="Genomic_DNA"/>
</dbReference>
<accession>A0A3B0TIR3</accession>
<evidence type="ECO:0000313" key="1">
    <source>
        <dbReference type="EMBL" id="VAW06946.1"/>
    </source>
</evidence>